<sequence>MMSFLHLITQNIRRTVTGHVCAKEVIKGTNTSLRISMINILYITNYSMSEMMRTARNAFYAFIRTKNNKLKRMGRTHFPKKHMMYLAWNAYLRLVDIDFNQNFSCPICQTSPDTIILGGVTLGTIRTCLCFWCSLKFVNRFPF</sequence>
<organism evidence="1 2">
    <name type="scientific">Oopsacas minuta</name>
    <dbReference type="NCBI Taxonomy" id="111878"/>
    <lineage>
        <taxon>Eukaryota</taxon>
        <taxon>Metazoa</taxon>
        <taxon>Porifera</taxon>
        <taxon>Hexactinellida</taxon>
        <taxon>Hexasterophora</taxon>
        <taxon>Lyssacinosida</taxon>
        <taxon>Leucopsacidae</taxon>
        <taxon>Oopsacas</taxon>
    </lineage>
</organism>
<dbReference type="AlphaFoldDB" id="A0AAV7JHI5"/>
<keyword evidence="2" id="KW-1185">Reference proteome</keyword>
<gene>
    <name evidence="1" type="ORF">LOD99_12026</name>
</gene>
<evidence type="ECO:0000313" key="1">
    <source>
        <dbReference type="EMBL" id="KAI6648217.1"/>
    </source>
</evidence>
<reference evidence="1 2" key="1">
    <citation type="journal article" date="2023" name="BMC Biol.">
        <title>The compact genome of the sponge Oopsacas minuta (Hexactinellida) is lacking key metazoan core genes.</title>
        <authorList>
            <person name="Santini S."/>
            <person name="Schenkelaars Q."/>
            <person name="Jourda C."/>
            <person name="Duchesne M."/>
            <person name="Belahbib H."/>
            <person name="Rocher C."/>
            <person name="Selva M."/>
            <person name="Riesgo A."/>
            <person name="Vervoort M."/>
            <person name="Leys S.P."/>
            <person name="Kodjabachian L."/>
            <person name="Le Bivic A."/>
            <person name="Borchiellini C."/>
            <person name="Claverie J.M."/>
            <person name="Renard E."/>
        </authorList>
    </citation>
    <scope>NUCLEOTIDE SEQUENCE [LARGE SCALE GENOMIC DNA]</scope>
    <source>
        <strain evidence="1">SPO-2</strain>
    </source>
</reference>
<dbReference type="EMBL" id="JAKMXF010000332">
    <property type="protein sequence ID" value="KAI6648217.1"/>
    <property type="molecule type" value="Genomic_DNA"/>
</dbReference>
<dbReference type="Proteomes" id="UP001165289">
    <property type="component" value="Unassembled WGS sequence"/>
</dbReference>
<accession>A0AAV7JHI5</accession>
<evidence type="ECO:0008006" key="3">
    <source>
        <dbReference type="Google" id="ProtNLM"/>
    </source>
</evidence>
<proteinExistence type="predicted"/>
<comment type="caution">
    <text evidence="1">The sequence shown here is derived from an EMBL/GenBank/DDBJ whole genome shotgun (WGS) entry which is preliminary data.</text>
</comment>
<protein>
    <recommendedName>
        <fullName evidence="3">Transposase</fullName>
    </recommendedName>
</protein>
<evidence type="ECO:0000313" key="2">
    <source>
        <dbReference type="Proteomes" id="UP001165289"/>
    </source>
</evidence>
<name>A0AAV7JHI5_9METZ</name>